<proteinExistence type="predicted"/>
<accession>J9F5N0</accession>
<reference evidence="1" key="1">
    <citation type="journal article" date="2012" name="PLoS ONE">
        <title>Gene sets for utilization of primary and secondary nutrition supplies in the distal gut of endangered iberian lynx.</title>
        <authorList>
            <person name="Alcaide M."/>
            <person name="Messina E."/>
            <person name="Richter M."/>
            <person name="Bargiela R."/>
            <person name="Peplies J."/>
            <person name="Huws S.A."/>
            <person name="Newbold C.J."/>
            <person name="Golyshin P.N."/>
            <person name="Simon M.A."/>
            <person name="Lopez G."/>
            <person name="Yakimov M.M."/>
            <person name="Ferrer M."/>
        </authorList>
    </citation>
    <scope>NUCLEOTIDE SEQUENCE</scope>
</reference>
<feature type="non-terminal residue" evidence="1">
    <location>
        <position position="1"/>
    </location>
</feature>
<dbReference type="AlphaFoldDB" id="J9F5N0"/>
<gene>
    <name evidence="1" type="ORF">EVA_21693</name>
</gene>
<name>J9F5N0_9ZZZZ</name>
<evidence type="ECO:0000313" key="1">
    <source>
        <dbReference type="EMBL" id="EJW90201.1"/>
    </source>
</evidence>
<sequence length="30" mass="3565">YLWLGLDFHGSFKLPRNNKDKVRKKTGCEN</sequence>
<protein>
    <submittedName>
        <fullName evidence="1">Uncharacterized protein</fullName>
    </submittedName>
</protein>
<dbReference type="EMBL" id="AMCI01008981">
    <property type="protein sequence ID" value="EJW90201.1"/>
    <property type="molecule type" value="Genomic_DNA"/>
</dbReference>
<comment type="caution">
    <text evidence="1">The sequence shown here is derived from an EMBL/GenBank/DDBJ whole genome shotgun (WGS) entry which is preliminary data.</text>
</comment>
<organism evidence="1">
    <name type="scientific">gut metagenome</name>
    <dbReference type="NCBI Taxonomy" id="749906"/>
    <lineage>
        <taxon>unclassified sequences</taxon>
        <taxon>metagenomes</taxon>
        <taxon>organismal metagenomes</taxon>
    </lineage>
</organism>